<reference evidence="2" key="1">
    <citation type="submission" date="2025-08" db="UniProtKB">
        <authorList>
            <consortium name="RefSeq"/>
        </authorList>
    </citation>
    <scope>IDENTIFICATION</scope>
</reference>
<dbReference type="RefSeq" id="XP_011629979.1">
    <property type="nucleotide sequence ID" value="XM_011631677.2"/>
</dbReference>
<keyword evidence="1" id="KW-1185">Reference proteome</keyword>
<dbReference type="GeneID" id="105422337"/>
<sequence length="112" mass="12966">MAKMGKTYVIDALFLHWKKKAKLEEENSELVQPVQLKEQTPGLSSAVNYCIKYRCTVRKETVASDIISVSKRTFQYTLLKLMQSVQKKRTNLQLESTGFYTVAAFRFSTEYL</sequence>
<gene>
    <name evidence="2" type="primary">LOC105422337</name>
</gene>
<dbReference type="Proteomes" id="UP000504615">
    <property type="component" value="Unplaced"/>
</dbReference>
<accession>A0A6I9VTI5</accession>
<name>A0A6I9VTI5_9HYME</name>
<evidence type="ECO:0000313" key="1">
    <source>
        <dbReference type="Proteomes" id="UP000504615"/>
    </source>
</evidence>
<dbReference type="AlphaFoldDB" id="A0A6I9VTI5"/>
<protein>
    <submittedName>
        <fullName evidence="2">Uncharacterized protein LOC105422337</fullName>
    </submittedName>
</protein>
<proteinExistence type="predicted"/>
<dbReference type="KEGG" id="pbar:105422337"/>
<organism evidence="1 2">
    <name type="scientific">Pogonomyrmex barbatus</name>
    <name type="common">red harvester ant</name>
    <dbReference type="NCBI Taxonomy" id="144034"/>
    <lineage>
        <taxon>Eukaryota</taxon>
        <taxon>Metazoa</taxon>
        <taxon>Ecdysozoa</taxon>
        <taxon>Arthropoda</taxon>
        <taxon>Hexapoda</taxon>
        <taxon>Insecta</taxon>
        <taxon>Pterygota</taxon>
        <taxon>Neoptera</taxon>
        <taxon>Endopterygota</taxon>
        <taxon>Hymenoptera</taxon>
        <taxon>Apocrita</taxon>
        <taxon>Aculeata</taxon>
        <taxon>Formicoidea</taxon>
        <taxon>Formicidae</taxon>
        <taxon>Myrmicinae</taxon>
        <taxon>Pogonomyrmex</taxon>
    </lineage>
</organism>
<evidence type="ECO:0000313" key="2">
    <source>
        <dbReference type="RefSeq" id="XP_011629979.1"/>
    </source>
</evidence>